<reference evidence="2 3" key="1">
    <citation type="submission" date="2018-03" db="EMBL/GenBank/DDBJ databases">
        <title>A gene transfer event suggests a long-term partnership between eustigmatophyte algae and a novel lineage of endosymbiotic bacteria.</title>
        <authorList>
            <person name="Yurchenko T."/>
            <person name="Sevcikova T."/>
            <person name="Pribyl P."/>
            <person name="El Karkouri K."/>
            <person name="Klimes V."/>
            <person name="Amaral R."/>
            <person name="Zbrankova V."/>
            <person name="Kim E."/>
            <person name="Raoult D."/>
            <person name="Santos L.M.A."/>
            <person name="Elias M."/>
        </authorList>
    </citation>
    <scope>NUCLEOTIDE SEQUENCE [LARGE SCALE GENOMIC DNA]</scope>
    <source>
        <strain evidence="2">CCALA 838</strain>
    </source>
</reference>
<organism evidence="2 3">
    <name type="scientific">Candidatus Phycorickettsia trachydisci</name>
    <dbReference type="NCBI Taxonomy" id="2115978"/>
    <lineage>
        <taxon>Bacteria</taxon>
        <taxon>Pseudomonadati</taxon>
        <taxon>Pseudomonadota</taxon>
        <taxon>Alphaproteobacteria</taxon>
        <taxon>Rickettsiales</taxon>
        <taxon>Rickettsiaceae</taxon>
        <taxon>Candidatus Phycorickettsia</taxon>
    </lineage>
</organism>
<dbReference type="Gene3D" id="3.90.1200.10">
    <property type="match status" value="1"/>
</dbReference>
<dbReference type="OrthoDB" id="9809275at2"/>
<dbReference type="InterPro" id="IPR011009">
    <property type="entry name" value="Kinase-like_dom_sf"/>
</dbReference>
<gene>
    <name evidence="2" type="ORF">phytr_4890</name>
</gene>
<sequence>MKEEAFIKRCGISVDKSIALPRDASTKSFYRLYINQNNSPEHFKGIGTALLMHYPNAGEVFDKFLEVAKIFSHHGLRCPYIFDYDSECILLEDFGDTSINKFLANRSSKIKIQTYTNIVQDLYKLQQISTNEFQNASKLSKETLLRQLSNLFPWYLRYLNKSEDFMNEYIVEWQKILNVLPNLGEVPIHGDFHVDNLFILPNNKIGIIDFQDLSLGHPVYDLVSLLSDARIEVENNLKTQMLDLYIKLTNFDPDKVKISFDILGAQNCSRILGLFAKKALKDGDIKYLKFIPRLERYLYYHLKLPKLNKIAKLMLQHAYLCAMP</sequence>
<feature type="domain" description="Aminoglycoside phosphotransferase" evidence="1">
    <location>
        <begin position="47"/>
        <end position="255"/>
    </location>
</feature>
<protein>
    <submittedName>
        <fullName evidence="2">Aminoglycoside phosphotransferase</fullName>
    </submittedName>
</protein>
<dbReference type="AlphaFoldDB" id="A0A2P1P851"/>
<keyword evidence="3" id="KW-1185">Reference proteome</keyword>
<dbReference type="Pfam" id="PF01636">
    <property type="entry name" value="APH"/>
    <property type="match status" value="1"/>
</dbReference>
<keyword evidence="2" id="KW-0808">Transferase</keyword>
<evidence type="ECO:0000313" key="2">
    <source>
        <dbReference type="EMBL" id="AVP87436.1"/>
    </source>
</evidence>
<proteinExistence type="predicted"/>
<dbReference type="Proteomes" id="UP000241762">
    <property type="component" value="Chromosome"/>
</dbReference>
<accession>A0A2P1P851</accession>
<dbReference type="KEGG" id="ptc:phytr_4890"/>
<dbReference type="Gene3D" id="3.30.200.20">
    <property type="entry name" value="Phosphorylase Kinase, domain 1"/>
    <property type="match status" value="1"/>
</dbReference>
<dbReference type="EMBL" id="CP027845">
    <property type="protein sequence ID" value="AVP87436.1"/>
    <property type="molecule type" value="Genomic_DNA"/>
</dbReference>
<dbReference type="RefSeq" id="WP_106874298.1">
    <property type="nucleotide sequence ID" value="NZ_CP027845.1"/>
</dbReference>
<name>A0A2P1P851_9RICK</name>
<dbReference type="GO" id="GO:0016740">
    <property type="term" value="F:transferase activity"/>
    <property type="evidence" value="ECO:0007669"/>
    <property type="project" value="UniProtKB-KW"/>
</dbReference>
<evidence type="ECO:0000313" key="3">
    <source>
        <dbReference type="Proteomes" id="UP000241762"/>
    </source>
</evidence>
<dbReference type="InterPro" id="IPR002575">
    <property type="entry name" value="Aminoglycoside_PTrfase"/>
</dbReference>
<evidence type="ECO:0000259" key="1">
    <source>
        <dbReference type="Pfam" id="PF01636"/>
    </source>
</evidence>
<dbReference type="SUPFAM" id="SSF56112">
    <property type="entry name" value="Protein kinase-like (PK-like)"/>
    <property type="match status" value="1"/>
</dbReference>